<dbReference type="SUPFAM" id="SSF58104">
    <property type="entry name" value="Methyl-accepting chemotaxis protein (MCP) signaling domain"/>
    <property type="match status" value="1"/>
</dbReference>
<keyword evidence="4" id="KW-0812">Transmembrane</keyword>
<evidence type="ECO:0000256" key="3">
    <source>
        <dbReference type="PROSITE-ProRule" id="PRU00284"/>
    </source>
</evidence>
<dbReference type="SMART" id="SM00304">
    <property type="entry name" value="HAMP"/>
    <property type="match status" value="3"/>
</dbReference>
<keyword evidence="4" id="KW-1133">Transmembrane helix</keyword>
<dbReference type="InterPro" id="IPR024478">
    <property type="entry name" value="HlyB_4HB_MCP"/>
</dbReference>
<dbReference type="Pfam" id="PF12729">
    <property type="entry name" value="4HB_MCP_1"/>
    <property type="match status" value="1"/>
</dbReference>
<dbReference type="PANTHER" id="PTHR32089">
    <property type="entry name" value="METHYL-ACCEPTING CHEMOTAXIS PROTEIN MCPB"/>
    <property type="match status" value="1"/>
</dbReference>
<dbReference type="Proteomes" id="UP000663570">
    <property type="component" value="Chromosome"/>
</dbReference>
<feature type="transmembrane region" description="Helical" evidence="4">
    <location>
        <begin position="182"/>
        <end position="200"/>
    </location>
</feature>
<dbReference type="InterPro" id="IPR003660">
    <property type="entry name" value="HAMP_dom"/>
</dbReference>
<dbReference type="SMART" id="SM00283">
    <property type="entry name" value="MA"/>
    <property type="match status" value="1"/>
</dbReference>
<organism evidence="7 8">
    <name type="scientific">Niveibacterium microcysteis</name>
    <dbReference type="NCBI Taxonomy" id="2811415"/>
    <lineage>
        <taxon>Bacteria</taxon>
        <taxon>Pseudomonadati</taxon>
        <taxon>Pseudomonadota</taxon>
        <taxon>Betaproteobacteria</taxon>
        <taxon>Rhodocyclales</taxon>
        <taxon>Rhodocyclaceae</taxon>
        <taxon>Niveibacterium</taxon>
    </lineage>
</organism>
<dbReference type="RefSeq" id="WP_206255999.1">
    <property type="nucleotide sequence ID" value="NZ_CP071060.1"/>
</dbReference>
<dbReference type="PANTHER" id="PTHR32089:SF112">
    <property type="entry name" value="LYSOZYME-LIKE PROTEIN-RELATED"/>
    <property type="match status" value="1"/>
</dbReference>
<dbReference type="InterPro" id="IPR004089">
    <property type="entry name" value="MCPsignal_dom"/>
</dbReference>
<dbReference type="EMBL" id="CP071060">
    <property type="protein sequence ID" value="QSI78606.1"/>
    <property type="molecule type" value="Genomic_DNA"/>
</dbReference>
<keyword evidence="4" id="KW-0472">Membrane</keyword>
<name>A0ABX7MA33_9RHOO</name>
<proteinExistence type="inferred from homology"/>
<reference evidence="7 8" key="1">
    <citation type="submission" date="2021-02" db="EMBL/GenBank/DDBJ databases">
        <title>Niveibacterium changnyeongensis HC41.</title>
        <authorList>
            <person name="Kang M."/>
        </authorList>
    </citation>
    <scope>NUCLEOTIDE SEQUENCE [LARGE SCALE GENOMIC DNA]</scope>
    <source>
        <strain evidence="7 8">HC41</strain>
    </source>
</reference>
<feature type="domain" description="Methyl-accepting transducer" evidence="5">
    <location>
        <begin position="264"/>
        <end position="500"/>
    </location>
</feature>
<sequence length="536" mass="56974">MSIAHRLIVFVVASILFLLIVGGTGAWQAGRINQSLDYVYSHTLPEIQALGGARSEFAEIRALANFHVLNNDAVKIAEVDKLLAERRSALEKALNAQRTQANSDDERRLLEATSAALNAYLAKMDEALQFNRDQVMVEARDTLLDAAPLAEKVAQALASHQAFLQQKANAQARDANATFRTIVWMGAAITLIGAALMALYGRRIYRHTARPLAGLRNVVVRVEAERDFLLEAPADGHAEVADTVAAFNRLLGTLRANLGTIRSGIGELTNVAGEMRGAAQHLSDRSLAQSDGVAEMAAAMEEVTVSINHVADRAVEARAIAEESGRLAQEGEQVIALTVARINEIASTVGRASDRLAELEHHSQEIGQVVAVIREVAEQTNLLALNAAIEAARAGEQGRGFAVVADEVRKLAERTAKSTRHITEIIAHIATSAEQAAAGMRDAVVGVERGVADANGATSAIRLIGDGARRAVEHVSDISDAIRQQGEAAQGIARGVETIARLTEENAAAAGEARDAAGHLEGVAARLSESVSGYRV</sequence>
<protein>
    <submittedName>
        <fullName evidence="7">Methyl-accepting chemotaxis protein</fullName>
    </submittedName>
</protein>
<keyword evidence="1 3" id="KW-0807">Transducer</keyword>
<evidence type="ECO:0000259" key="6">
    <source>
        <dbReference type="PROSITE" id="PS50885"/>
    </source>
</evidence>
<evidence type="ECO:0000313" key="7">
    <source>
        <dbReference type="EMBL" id="QSI78606.1"/>
    </source>
</evidence>
<accession>A0ABX7MA33</accession>
<evidence type="ECO:0000256" key="1">
    <source>
        <dbReference type="ARBA" id="ARBA00023224"/>
    </source>
</evidence>
<evidence type="ECO:0000256" key="2">
    <source>
        <dbReference type="ARBA" id="ARBA00029447"/>
    </source>
</evidence>
<dbReference type="PRINTS" id="PR00260">
    <property type="entry name" value="CHEMTRNSDUCR"/>
</dbReference>
<gene>
    <name evidence="7" type="ORF">JY500_08375</name>
</gene>
<keyword evidence="8" id="KW-1185">Reference proteome</keyword>
<comment type="similarity">
    <text evidence="2">Belongs to the methyl-accepting chemotaxis (MCP) protein family.</text>
</comment>
<dbReference type="Pfam" id="PF00015">
    <property type="entry name" value="MCPsignal"/>
    <property type="match status" value="1"/>
</dbReference>
<feature type="domain" description="HAMP" evidence="6">
    <location>
        <begin position="206"/>
        <end position="259"/>
    </location>
</feature>
<dbReference type="PROSITE" id="PS50885">
    <property type="entry name" value="HAMP"/>
    <property type="match status" value="1"/>
</dbReference>
<evidence type="ECO:0000259" key="5">
    <source>
        <dbReference type="PROSITE" id="PS50111"/>
    </source>
</evidence>
<evidence type="ECO:0000256" key="4">
    <source>
        <dbReference type="SAM" id="Phobius"/>
    </source>
</evidence>
<dbReference type="InterPro" id="IPR004090">
    <property type="entry name" value="Chemotax_Me-accpt_rcpt"/>
</dbReference>
<dbReference type="PROSITE" id="PS50111">
    <property type="entry name" value="CHEMOTAXIS_TRANSDUC_2"/>
    <property type="match status" value="1"/>
</dbReference>
<dbReference type="Gene3D" id="1.10.287.950">
    <property type="entry name" value="Methyl-accepting chemotaxis protein"/>
    <property type="match status" value="1"/>
</dbReference>
<dbReference type="CDD" id="cd11386">
    <property type="entry name" value="MCP_signal"/>
    <property type="match status" value="1"/>
</dbReference>
<evidence type="ECO:0000313" key="8">
    <source>
        <dbReference type="Proteomes" id="UP000663570"/>
    </source>
</evidence>